<dbReference type="Proteomes" id="UP000076727">
    <property type="component" value="Unassembled WGS sequence"/>
</dbReference>
<reference evidence="1 2" key="1">
    <citation type="journal article" date="2016" name="Mol. Biol. Evol.">
        <title>Comparative Genomics of Early-Diverging Mushroom-Forming Fungi Provides Insights into the Origins of Lignocellulose Decay Capabilities.</title>
        <authorList>
            <person name="Nagy L.G."/>
            <person name="Riley R."/>
            <person name="Tritt A."/>
            <person name="Adam C."/>
            <person name="Daum C."/>
            <person name="Floudas D."/>
            <person name="Sun H."/>
            <person name="Yadav J.S."/>
            <person name="Pangilinan J."/>
            <person name="Larsson K.H."/>
            <person name="Matsuura K."/>
            <person name="Barry K."/>
            <person name="Labutti K."/>
            <person name="Kuo R."/>
            <person name="Ohm R.A."/>
            <person name="Bhattacharya S.S."/>
            <person name="Shirouzu T."/>
            <person name="Yoshinaga Y."/>
            <person name="Martin F.M."/>
            <person name="Grigoriev I.V."/>
            <person name="Hibbett D.S."/>
        </authorList>
    </citation>
    <scope>NUCLEOTIDE SEQUENCE [LARGE SCALE GENOMIC DNA]</scope>
    <source>
        <strain evidence="1 2">L-15889</strain>
    </source>
</reference>
<dbReference type="AlphaFoldDB" id="A0A165QFB7"/>
<dbReference type="EMBL" id="KV429058">
    <property type="protein sequence ID" value="KZT69392.1"/>
    <property type="molecule type" value="Genomic_DNA"/>
</dbReference>
<gene>
    <name evidence="1" type="ORF">DAEQUDRAFT_263845</name>
</gene>
<keyword evidence="2" id="KW-1185">Reference proteome</keyword>
<protein>
    <submittedName>
        <fullName evidence="1">Uncharacterized protein</fullName>
    </submittedName>
</protein>
<sequence>MRRVPSEEPHSILSAIPSPRFSAPASWCPSPGFSSFSLFRCPPGLPHCLVLMCARDEPADTSHVHYSCPFQSHRGAFSSYPAHSSKLKPLRVKPPVCSHFPSQSAFKARRQDCPNLRIRVAGFNARSRDRPRQVKYSTSWVLKLNVVCGLADRNAASLATLDYS</sequence>
<evidence type="ECO:0000313" key="2">
    <source>
        <dbReference type="Proteomes" id="UP000076727"/>
    </source>
</evidence>
<proteinExistence type="predicted"/>
<evidence type="ECO:0000313" key="1">
    <source>
        <dbReference type="EMBL" id="KZT69392.1"/>
    </source>
</evidence>
<accession>A0A165QFB7</accession>
<name>A0A165QFB7_9APHY</name>
<organism evidence="1 2">
    <name type="scientific">Daedalea quercina L-15889</name>
    <dbReference type="NCBI Taxonomy" id="1314783"/>
    <lineage>
        <taxon>Eukaryota</taxon>
        <taxon>Fungi</taxon>
        <taxon>Dikarya</taxon>
        <taxon>Basidiomycota</taxon>
        <taxon>Agaricomycotina</taxon>
        <taxon>Agaricomycetes</taxon>
        <taxon>Polyporales</taxon>
        <taxon>Fomitopsis</taxon>
    </lineage>
</organism>